<protein>
    <submittedName>
        <fullName evidence="1">Protein ychN</fullName>
    </submittedName>
</protein>
<dbReference type="Proteomes" id="UP000278733">
    <property type="component" value="Chromosome"/>
</dbReference>
<dbReference type="KEGG" id="rpne:NCTC8284_02272"/>
<evidence type="ECO:0000313" key="1">
    <source>
        <dbReference type="EMBL" id="VEH67086.1"/>
    </source>
</evidence>
<reference evidence="1 2" key="1">
    <citation type="submission" date="2018-12" db="EMBL/GenBank/DDBJ databases">
        <authorList>
            <consortium name="Pathogen Informatics"/>
        </authorList>
    </citation>
    <scope>NUCLEOTIDE SEQUENCE [LARGE SCALE GENOMIC DNA]</scope>
    <source>
        <strain evidence="1 2">NCTC8284</strain>
    </source>
</reference>
<sequence length="41" mass="4786">MQNILFIIHSSPYGDEHFFSALRLALQLQEKHKSAVNLKLF</sequence>
<organism evidence="1 2">
    <name type="scientific">Rodentibacter pneumotropicus</name>
    <dbReference type="NCBI Taxonomy" id="758"/>
    <lineage>
        <taxon>Bacteria</taxon>
        <taxon>Pseudomonadati</taxon>
        <taxon>Pseudomonadota</taxon>
        <taxon>Gammaproteobacteria</taxon>
        <taxon>Pasteurellales</taxon>
        <taxon>Pasteurellaceae</taxon>
        <taxon>Rodentibacter</taxon>
    </lineage>
</organism>
<evidence type="ECO:0000313" key="2">
    <source>
        <dbReference type="Proteomes" id="UP000278733"/>
    </source>
</evidence>
<name>A0A448MPP2_9PAST</name>
<gene>
    <name evidence="1" type="primary">ychN_2</name>
    <name evidence="1" type="ORF">NCTC8284_02272</name>
</gene>
<dbReference type="Gene3D" id="3.40.1260.10">
    <property type="entry name" value="DsrEFH-like"/>
    <property type="match status" value="1"/>
</dbReference>
<dbReference type="SUPFAM" id="SSF75169">
    <property type="entry name" value="DsrEFH-like"/>
    <property type="match status" value="1"/>
</dbReference>
<proteinExistence type="predicted"/>
<dbReference type="InterPro" id="IPR027396">
    <property type="entry name" value="DsrEFH-like"/>
</dbReference>
<accession>A0A448MPP2</accession>
<dbReference type="AlphaFoldDB" id="A0A448MPP2"/>
<dbReference type="EMBL" id="LR134405">
    <property type="protein sequence ID" value="VEH67086.1"/>
    <property type="molecule type" value="Genomic_DNA"/>
</dbReference>